<accession>A0AAU7XHL4</accession>
<reference evidence="2" key="1">
    <citation type="submission" date="2024-06" db="EMBL/GenBank/DDBJ databases">
        <title>Methylostella associata gen. nov., sp. nov., a novel Ancalomicrobiaceae-affiliated facultatively methylotrophic bacteria that feed on methanotrophs of the genus Methylococcus.</title>
        <authorList>
            <person name="Saltykova V."/>
            <person name="Danilova O.V."/>
            <person name="Oshkin I.Y."/>
            <person name="Belova S.E."/>
            <person name="Pimenov N.V."/>
            <person name="Dedysh S.N."/>
        </authorList>
    </citation>
    <scope>NUCLEOTIDE SEQUENCE</scope>
    <source>
        <strain evidence="2">S20</strain>
    </source>
</reference>
<dbReference type="KEGG" id="mflg:ABS361_09100"/>
<feature type="signal peptide" evidence="1">
    <location>
        <begin position="1"/>
        <end position="26"/>
    </location>
</feature>
<dbReference type="EMBL" id="CP158568">
    <property type="protein sequence ID" value="XBY46353.1"/>
    <property type="molecule type" value="Genomic_DNA"/>
</dbReference>
<feature type="chain" id="PRO_5043560331" evidence="1">
    <location>
        <begin position="27"/>
        <end position="192"/>
    </location>
</feature>
<sequence>MSYGKTTLSISLLGAVTLLGAGTASAMPPLQCQDFVNFAMRAQSEYYALGCPRTPLMHANREGHFQWCLARNEFQVRADRNAKAAALRSCQANARGPRGGNGFGGQGFGGGPGFGGQGTCARIAGFYNGRAGTIASLGGDRIQVTVGRNRPVAYGTCRGNRLVVDFTDDHVISGVFDGRVIRWDNRTNWTKS</sequence>
<proteinExistence type="predicted"/>
<dbReference type="AlphaFoldDB" id="A0AAU7XHL4"/>
<evidence type="ECO:0000313" key="2">
    <source>
        <dbReference type="EMBL" id="XBY46353.1"/>
    </source>
</evidence>
<evidence type="ECO:0000256" key="1">
    <source>
        <dbReference type="SAM" id="SignalP"/>
    </source>
</evidence>
<gene>
    <name evidence="2" type="ORF">ABS361_09100</name>
</gene>
<name>A0AAU7XHL4_9HYPH</name>
<dbReference type="RefSeq" id="WP_407051449.1">
    <property type="nucleotide sequence ID" value="NZ_CP158568.1"/>
</dbReference>
<organism evidence="2">
    <name type="scientific">Methyloraptor flagellatus</name>
    <dbReference type="NCBI Taxonomy" id="3162530"/>
    <lineage>
        <taxon>Bacteria</taxon>
        <taxon>Pseudomonadati</taxon>
        <taxon>Pseudomonadota</taxon>
        <taxon>Alphaproteobacteria</taxon>
        <taxon>Hyphomicrobiales</taxon>
        <taxon>Ancalomicrobiaceae</taxon>
        <taxon>Methyloraptor</taxon>
    </lineage>
</organism>
<keyword evidence="1" id="KW-0732">Signal</keyword>
<protein>
    <submittedName>
        <fullName evidence="2">Uncharacterized protein</fullName>
    </submittedName>
</protein>